<name>A0A2T4GI74_FUSCU</name>
<keyword evidence="2" id="KW-1185">Reference proteome</keyword>
<organism evidence="1 2">
    <name type="scientific">Fusarium culmorum</name>
    <dbReference type="NCBI Taxonomy" id="5516"/>
    <lineage>
        <taxon>Eukaryota</taxon>
        <taxon>Fungi</taxon>
        <taxon>Dikarya</taxon>
        <taxon>Ascomycota</taxon>
        <taxon>Pezizomycotina</taxon>
        <taxon>Sordariomycetes</taxon>
        <taxon>Hypocreomycetidae</taxon>
        <taxon>Hypocreales</taxon>
        <taxon>Nectriaceae</taxon>
        <taxon>Fusarium</taxon>
    </lineage>
</organism>
<dbReference type="Proteomes" id="UP000241587">
    <property type="component" value="Unassembled WGS sequence"/>
</dbReference>
<evidence type="ECO:0000313" key="1">
    <source>
        <dbReference type="EMBL" id="PTD03241.1"/>
    </source>
</evidence>
<sequence length="262" mass="29701">RGLTSRPRVNSSSTDLIPCQNILSWTAQSHGPSSAAIMTQLNAKVPLLQLPDELLKSILRSVVQKPLAFALGYDAYWDVYSDSITEDDVPNWGPEKGWARQASFTKVQFHNLRARPESVKVFLEWPKELHEFVMTCAGDIEYHETNPAFRWNHNRLADVLSSQKDYLRVLDIGWLGHDRDQNAFPVSTFPNLHTMALSIAYKKPTEESCQNWLTPSLHTLILDLHDSGQCGPLPFAAWTKAMLNVSPNGREWREDGQTEMVT</sequence>
<dbReference type="EMBL" id="PVEM01000016">
    <property type="protein sequence ID" value="PTD03241.1"/>
    <property type="molecule type" value="Genomic_DNA"/>
</dbReference>
<protein>
    <submittedName>
        <fullName evidence="1">Uncharacterized protein</fullName>
    </submittedName>
</protein>
<feature type="non-terminal residue" evidence="1">
    <location>
        <position position="1"/>
    </location>
</feature>
<proteinExistence type="predicted"/>
<evidence type="ECO:0000313" key="2">
    <source>
        <dbReference type="Proteomes" id="UP000241587"/>
    </source>
</evidence>
<accession>A0A2T4GI74</accession>
<feature type="non-terminal residue" evidence="1">
    <location>
        <position position="262"/>
    </location>
</feature>
<dbReference type="OrthoDB" id="5090828at2759"/>
<reference evidence="1 2" key="1">
    <citation type="submission" date="2018-02" db="EMBL/GenBank/DDBJ databases">
        <title>Fusarium culmorum secondary metabolites in fungal-bacterial-plant interactions.</title>
        <authorList>
            <person name="Schmidt R."/>
        </authorList>
    </citation>
    <scope>NUCLEOTIDE SEQUENCE [LARGE SCALE GENOMIC DNA]</scope>
    <source>
        <strain evidence="1 2">PV</strain>
    </source>
</reference>
<comment type="caution">
    <text evidence="1">The sequence shown here is derived from an EMBL/GenBank/DDBJ whole genome shotgun (WGS) entry which is preliminary data.</text>
</comment>
<dbReference type="AlphaFoldDB" id="A0A2T4GI74"/>
<gene>
    <name evidence="1" type="ORF">FCULG_00009134</name>
</gene>